<dbReference type="InterPro" id="IPR036390">
    <property type="entry name" value="WH_DNA-bd_sf"/>
</dbReference>
<keyword evidence="7" id="KW-1185">Reference proteome</keyword>
<accession>A0A8J7GFQ3</accession>
<dbReference type="Pfam" id="PF03466">
    <property type="entry name" value="LysR_substrate"/>
    <property type="match status" value="1"/>
</dbReference>
<name>A0A8J7GFQ3_9ACTN</name>
<evidence type="ECO:0000256" key="2">
    <source>
        <dbReference type="ARBA" id="ARBA00023015"/>
    </source>
</evidence>
<dbReference type="CDD" id="cd08414">
    <property type="entry name" value="PBP2_LTTR_aromatics_like"/>
    <property type="match status" value="1"/>
</dbReference>
<comment type="caution">
    <text evidence="6">The sequence shown here is derived from an EMBL/GenBank/DDBJ whole genome shotgun (WGS) entry which is preliminary data.</text>
</comment>
<dbReference type="PRINTS" id="PR00039">
    <property type="entry name" value="HTHLYSR"/>
</dbReference>
<evidence type="ECO:0000259" key="5">
    <source>
        <dbReference type="PROSITE" id="PS50931"/>
    </source>
</evidence>
<comment type="similarity">
    <text evidence="1">Belongs to the LysR transcriptional regulatory family.</text>
</comment>
<dbReference type="InterPro" id="IPR036388">
    <property type="entry name" value="WH-like_DNA-bd_sf"/>
</dbReference>
<dbReference type="PROSITE" id="PS50931">
    <property type="entry name" value="HTH_LYSR"/>
    <property type="match status" value="1"/>
</dbReference>
<evidence type="ECO:0000256" key="1">
    <source>
        <dbReference type="ARBA" id="ARBA00009437"/>
    </source>
</evidence>
<dbReference type="Pfam" id="PF00126">
    <property type="entry name" value="HTH_1"/>
    <property type="match status" value="1"/>
</dbReference>
<proteinExistence type="inferred from homology"/>
<dbReference type="Proteomes" id="UP000622552">
    <property type="component" value="Unassembled WGS sequence"/>
</dbReference>
<organism evidence="6 7">
    <name type="scientific">Longispora fulva</name>
    <dbReference type="NCBI Taxonomy" id="619741"/>
    <lineage>
        <taxon>Bacteria</taxon>
        <taxon>Bacillati</taxon>
        <taxon>Actinomycetota</taxon>
        <taxon>Actinomycetes</taxon>
        <taxon>Micromonosporales</taxon>
        <taxon>Micromonosporaceae</taxon>
        <taxon>Longispora</taxon>
    </lineage>
</organism>
<dbReference type="EMBL" id="JADOUF010000001">
    <property type="protein sequence ID" value="MBG6136930.1"/>
    <property type="molecule type" value="Genomic_DNA"/>
</dbReference>
<dbReference type="SUPFAM" id="SSF46785">
    <property type="entry name" value="Winged helix' DNA-binding domain"/>
    <property type="match status" value="1"/>
</dbReference>
<keyword evidence="2" id="KW-0805">Transcription regulation</keyword>
<feature type="domain" description="HTH lysR-type" evidence="5">
    <location>
        <begin position="3"/>
        <end position="60"/>
    </location>
</feature>
<evidence type="ECO:0000313" key="6">
    <source>
        <dbReference type="EMBL" id="MBG6136930.1"/>
    </source>
</evidence>
<evidence type="ECO:0000313" key="7">
    <source>
        <dbReference type="Proteomes" id="UP000622552"/>
    </source>
</evidence>
<dbReference type="AlphaFoldDB" id="A0A8J7GFQ3"/>
<dbReference type="InterPro" id="IPR000847">
    <property type="entry name" value="LysR_HTH_N"/>
</dbReference>
<dbReference type="PANTHER" id="PTHR30346">
    <property type="entry name" value="TRANSCRIPTIONAL DUAL REGULATOR HCAR-RELATED"/>
    <property type="match status" value="1"/>
</dbReference>
<dbReference type="RefSeq" id="WP_197003844.1">
    <property type="nucleotide sequence ID" value="NZ_BONS01000022.1"/>
</dbReference>
<dbReference type="Gene3D" id="1.10.10.10">
    <property type="entry name" value="Winged helix-like DNA-binding domain superfamily/Winged helix DNA-binding domain"/>
    <property type="match status" value="1"/>
</dbReference>
<sequence length="315" mass="34249">MELELRHLRILCALADLGSVGRAAVAVGATQPAMSTQLRRIERMFGEPLFLRSGTGVELTPHGLEVVAQAREVLARADNLGRRPATPPVRTLRLGAINTPALPGLLARLRGAMPDLRVVVINEYATGDLVTLLENDQLDVALGADYPGRELALSPGLAHRAIVTEPTFVALPPDHRLAHHTEVPLSELSGDAWFVTPDDGAGWPGVFYAACRAAGFTPDTVHEVMALDQLEAMIFQGMGVTAVQPTHRASDRMLIRPLAGTPIWFRHLLLWRTDSPCGDVADALHHYVTGAYRDLIAHAPHYQAWATRHYAAPRP</sequence>
<evidence type="ECO:0000256" key="4">
    <source>
        <dbReference type="ARBA" id="ARBA00023163"/>
    </source>
</evidence>
<dbReference type="Gene3D" id="3.40.190.10">
    <property type="entry name" value="Periplasmic binding protein-like II"/>
    <property type="match status" value="2"/>
</dbReference>
<evidence type="ECO:0000256" key="3">
    <source>
        <dbReference type="ARBA" id="ARBA00023125"/>
    </source>
</evidence>
<dbReference type="GO" id="GO:0003700">
    <property type="term" value="F:DNA-binding transcription factor activity"/>
    <property type="evidence" value="ECO:0007669"/>
    <property type="project" value="InterPro"/>
</dbReference>
<gene>
    <name evidence="6" type="ORF">IW245_003124</name>
</gene>
<keyword evidence="3 6" id="KW-0238">DNA-binding</keyword>
<reference evidence="6" key="1">
    <citation type="submission" date="2020-11" db="EMBL/GenBank/DDBJ databases">
        <title>Sequencing the genomes of 1000 actinobacteria strains.</title>
        <authorList>
            <person name="Klenk H.-P."/>
        </authorList>
    </citation>
    <scope>NUCLEOTIDE SEQUENCE</scope>
    <source>
        <strain evidence="6">DSM 45356</strain>
    </source>
</reference>
<dbReference type="GO" id="GO:0003677">
    <property type="term" value="F:DNA binding"/>
    <property type="evidence" value="ECO:0007669"/>
    <property type="project" value="UniProtKB-KW"/>
</dbReference>
<dbReference type="SUPFAM" id="SSF53850">
    <property type="entry name" value="Periplasmic binding protein-like II"/>
    <property type="match status" value="1"/>
</dbReference>
<protein>
    <submittedName>
        <fullName evidence="6">DNA-binding transcriptional LysR family regulator</fullName>
    </submittedName>
</protein>
<keyword evidence="4" id="KW-0804">Transcription</keyword>
<dbReference type="PANTHER" id="PTHR30346:SF30">
    <property type="entry name" value="SMALL NEUTRAL PROTEASE REGULATORY PROTEIN"/>
    <property type="match status" value="1"/>
</dbReference>
<dbReference type="InterPro" id="IPR005119">
    <property type="entry name" value="LysR_subst-bd"/>
</dbReference>
<dbReference type="GO" id="GO:0032993">
    <property type="term" value="C:protein-DNA complex"/>
    <property type="evidence" value="ECO:0007669"/>
    <property type="project" value="TreeGrafter"/>
</dbReference>